<keyword evidence="1" id="KW-0812">Transmembrane</keyword>
<organism evidence="2 3">
    <name type="scientific">Pseudopedobacter saltans</name>
    <dbReference type="NCBI Taxonomy" id="151895"/>
    <lineage>
        <taxon>Bacteria</taxon>
        <taxon>Pseudomonadati</taxon>
        <taxon>Bacteroidota</taxon>
        <taxon>Sphingobacteriia</taxon>
        <taxon>Sphingobacteriales</taxon>
        <taxon>Sphingobacteriaceae</taxon>
        <taxon>Pseudopedobacter</taxon>
    </lineage>
</organism>
<dbReference type="EMBL" id="QFOI01000217">
    <property type="protein sequence ID" value="PZP46648.1"/>
    <property type="molecule type" value="Genomic_DNA"/>
</dbReference>
<dbReference type="InterPro" id="IPR021257">
    <property type="entry name" value="DUF2809"/>
</dbReference>
<accession>A0A2W5ETJ3</accession>
<evidence type="ECO:0000256" key="1">
    <source>
        <dbReference type="SAM" id="Phobius"/>
    </source>
</evidence>
<feature type="transmembrane region" description="Helical" evidence="1">
    <location>
        <begin position="33"/>
        <end position="52"/>
    </location>
</feature>
<gene>
    <name evidence="2" type="ORF">DI598_11835</name>
</gene>
<feature type="transmembrane region" description="Helical" evidence="1">
    <location>
        <begin position="9"/>
        <end position="27"/>
    </location>
</feature>
<reference evidence="2 3" key="1">
    <citation type="submission" date="2017-11" db="EMBL/GenBank/DDBJ databases">
        <title>Infants hospitalized years apart are colonized by the same room-sourced microbial strains.</title>
        <authorList>
            <person name="Brooks B."/>
            <person name="Olm M.R."/>
            <person name="Firek B.A."/>
            <person name="Baker R."/>
            <person name="Thomas B.C."/>
            <person name="Morowitz M.J."/>
            <person name="Banfield J.F."/>
        </authorList>
    </citation>
    <scope>NUCLEOTIDE SEQUENCE [LARGE SCALE GENOMIC DNA]</scope>
    <source>
        <strain evidence="2">S2_009_000_R2_76</strain>
    </source>
</reference>
<feature type="transmembrane region" description="Helical" evidence="1">
    <location>
        <begin position="59"/>
        <end position="78"/>
    </location>
</feature>
<sequence length="125" mass="14232">MFVFKLKYLLWAVAIFLIEVVIALFVHDKIIRPYIGDVLVVILIYCFVRAFINIRVSPAAIGVLIFSFFVEGLQYVHIIEKLGLENNKVARVVIGTSFSVEDLLAYLVGIILVVITENIFRKKDT</sequence>
<evidence type="ECO:0000313" key="3">
    <source>
        <dbReference type="Proteomes" id="UP000249645"/>
    </source>
</evidence>
<keyword evidence="1" id="KW-0472">Membrane</keyword>
<dbReference type="Pfam" id="PF10990">
    <property type="entry name" value="DUF2809"/>
    <property type="match status" value="1"/>
</dbReference>
<dbReference type="Proteomes" id="UP000249645">
    <property type="component" value="Unassembled WGS sequence"/>
</dbReference>
<name>A0A2W5ETJ3_9SPHI</name>
<feature type="transmembrane region" description="Helical" evidence="1">
    <location>
        <begin position="103"/>
        <end position="120"/>
    </location>
</feature>
<dbReference type="AlphaFoldDB" id="A0A2W5ETJ3"/>
<proteinExistence type="predicted"/>
<evidence type="ECO:0000313" key="2">
    <source>
        <dbReference type="EMBL" id="PZP46648.1"/>
    </source>
</evidence>
<protein>
    <submittedName>
        <fullName evidence="2">DUF2809 domain-containing protein</fullName>
    </submittedName>
</protein>
<keyword evidence="1" id="KW-1133">Transmembrane helix</keyword>
<comment type="caution">
    <text evidence="2">The sequence shown here is derived from an EMBL/GenBank/DDBJ whole genome shotgun (WGS) entry which is preliminary data.</text>
</comment>